<keyword evidence="2" id="KW-1185">Reference proteome</keyword>
<feature type="compositionally biased region" description="Basic and acidic residues" evidence="1">
    <location>
        <begin position="367"/>
        <end position="380"/>
    </location>
</feature>
<dbReference type="GeneID" id="41958334"/>
<feature type="compositionally biased region" description="Basic and acidic residues" evidence="1">
    <location>
        <begin position="237"/>
        <end position="247"/>
    </location>
</feature>
<feature type="compositionally biased region" description="Polar residues" evidence="1">
    <location>
        <begin position="656"/>
        <end position="670"/>
    </location>
</feature>
<dbReference type="RefSeq" id="XP_030985048.1">
    <property type="nucleotide sequence ID" value="XM_031123424.1"/>
</dbReference>
<proteinExistence type="predicted"/>
<name>A0A6P8BCU4_PYRGI</name>
<feature type="region of interest" description="Disordered" evidence="1">
    <location>
        <begin position="1"/>
        <end position="604"/>
    </location>
</feature>
<dbReference type="Proteomes" id="UP000515153">
    <property type="component" value="Unplaced"/>
</dbReference>
<feature type="compositionally biased region" description="Low complexity" evidence="1">
    <location>
        <begin position="528"/>
        <end position="538"/>
    </location>
</feature>
<feature type="compositionally biased region" description="Basic and acidic residues" evidence="1">
    <location>
        <begin position="327"/>
        <end position="352"/>
    </location>
</feature>
<dbReference type="KEGG" id="pgri:PgNI_03369"/>
<feature type="compositionally biased region" description="Basic and acidic residues" evidence="1">
    <location>
        <begin position="406"/>
        <end position="483"/>
    </location>
</feature>
<dbReference type="AlphaFoldDB" id="A0A6P8BCU4"/>
<evidence type="ECO:0000313" key="3">
    <source>
        <dbReference type="RefSeq" id="XP_030985048.1"/>
    </source>
</evidence>
<reference evidence="3" key="2">
    <citation type="submission" date="2019-10" db="EMBL/GenBank/DDBJ databases">
        <authorList>
            <consortium name="NCBI Genome Project"/>
        </authorList>
    </citation>
    <scope>NUCLEOTIDE SEQUENCE</scope>
    <source>
        <strain evidence="3">NI907</strain>
    </source>
</reference>
<reference evidence="3" key="1">
    <citation type="journal article" date="2019" name="Mol. Biol. Evol.">
        <title>Blast fungal genomes show frequent chromosomal changes, gene gains and losses, and effector gene turnover.</title>
        <authorList>
            <person name="Gomez Luciano L.B."/>
            <person name="Jason Tsai I."/>
            <person name="Chuma I."/>
            <person name="Tosa Y."/>
            <person name="Chen Y.H."/>
            <person name="Li J.Y."/>
            <person name="Li M.Y."/>
            <person name="Jade Lu M.Y."/>
            <person name="Nakayashiki H."/>
            <person name="Li W.H."/>
        </authorList>
    </citation>
    <scope>NUCLEOTIDE SEQUENCE</scope>
    <source>
        <strain evidence="3">NI907</strain>
    </source>
</reference>
<accession>A0A6P8BCU4</accession>
<organism evidence="2 3">
    <name type="scientific">Pyricularia grisea</name>
    <name type="common">Crabgrass-specific blast fungus</name>
    <name type="synonym">Magnaporthe grisea</name>
    <dbReference type="NCBI Taxonomy" id="148305"/>
    <lineage>
        <taxon>Eukaryota</taxon>
        <taxon>Fungi</taxon>
        <taxon>Dikarya</taxon>
        <taxon>Ascomycota</taxon>
        <taxon>Pezizomycotina</taxon>
        <taxon>Sordariomycetes</taxon>
        <taxon>Sordariomycetidae</taxon>
        <taxon>Magnaporthales</taxon>
        <taxon>Pyriculariaceae</taxon>
        <taxon>Pyricularia</taxon>
    </lineage>
</organism>
<sequence length="1033" mass="118746">MMNSVDSNNLQAGQWTGPEPRAKTPKPVDPPPPVRANQSSKLDRHVPRSNDLIPRYPPAPSVEDEASSLAKEHAHYQVHSPLPADEEVQYRGELEQNPILVPVHESNPERRFVHVVGAKSTSDNESDESPKNGGSVEEQEDEKPRPENEGYKANTGRKYTVPSVIPVVLKPTEKARPPEDKVDTERRRLRRSRSELPRIETDVSTRDRSRNRSRDRSRERRRAASRAASRNPSGRNSSRERSRERQRARSRAPSPVISRRKSTAFVNQRPRTEYFDSPSDAYLSPNPTVIKHSTTGRDRAYFDMNHNSAPNGERPRSTVVHSSTRPKVYDDRGEKRSAVSYERTKHYEDSLRRPASSIEVPRTSRAYSDRRPEKKYDEPSPRTNRRNISPPRSDGRRYYGGGSPTRSERSVRSERSDRRRSPPSRRYSERERDRERERERERDRDRDRDRDRERERERERLRDREKRNRDRTREPPSRSDSYKSQRSSHNSDESSDDYASSLRSARGPRDSRVSLMSGDPNYLLSPESITRPSLSSRMSSRRETPLTSPRGSVAGMDTPPLPSPRSSYTFPQMKERRRADEGSTSPFAPGPSSPTTVSPQTQHAKIPSLTASLSLPIGATMTAGAIVASSGLTGMPNGANEPIERMITPMPPPAQRQDSASSIGSWQQSPYSPPAVQPYENGNTDQQVVSFRQYSEDVSEGRVNDLPVCPRRTPQVGLADWLTFPQSNNFNICPDCYTGVFAHTEYAHMFVPAPFRPMDKPIGCDFGASAWYRIAWLMTRKSGLPNMQLLQNIAVVDTKNQPCSGDQRMTRVWFTVRNPRDNRPVERFQVCGYCAGSVQSLFPNLAGIFQPVDPKAEPTKAICSLHFSAERLRFLDYFDLLEETSDRAMTRGSIPDVRRLYEKLRRLSLGDCARDEYLTDREWYTIRNFPRFTACEECFEQVVQPEIDRSNPLARQFLYRPQRVRRAACQLYSARMRRHFAEACRANDLDRLIRVVEEREHIEKDCKARIAHYQAQNRLDRVDDYERKWQRYE</sequence>
<reference evidence="3" key="3">
    <citation type="submission" date="2025-08" db="UniProtKB">
        <authorList>
            <consortium name="RefSeq"/>
        </authorList>
    </citation>
    <scope>IDENTIFICATION</scope>
    <source>
        <strain evidence="3">NI907</strain>
    </source>
</reference>
<feature type="compositionally biased region" description="Basic and acidic residues" evidence="1">
    <location>
        <begin position="171"/>
        <end position="218"/>
    </location>
</feature>
<feature type="compositionally biased region" description="Polar residues" evidence="1">
    <location>
        <begin position="1"/>
        <end position="14"/>
    </location>
</feature>
<feature type="region of interest" description="Disordered" evidence="1">
    <location>
        <begin position="631"/>
        <end position="682"/>
    </location>
</feature>
<feature type="compositionally biased region" description="Polar residues" evidence="1">
    <location>
        <begin position="593"/>
        <end position="604"/>
    </location>
</feature>
<evidence type="ECO:0000313" key="2">
    <source>
        <dbReference type="Proteomes" id="UP000515153"/>
    </source>
</evidence>
<evidence type="ECO:0000256" key="1">
    <source>
        <dbReference type="SAM" id="MobiDB-lite"/>
    </source>
</evidence>
<gene>
    <name evidence="3" type="ORF">PgNI_03369</name>
</gene>
<feature type="compositionally biased region" description="Low complexity" evidence="1">
    <location>
        <begin position="225"/>
        <end position="236"/>
    </location>
</feature>
<protein>
    <submittedName>
        <fullName evidence="3">Uncharacterized protein</fullName>
    </submittedName>
</protein>